<name>A0ACB8SBY0_9AGAM</name>
<organism evidence="1 2">
    <name type="scientific">Auriscalpium vulgare</name>
    <dbReference type="NCBI Taxonomy" id="40419"/>
    <lineage>
        <taxon>Eukaryota</taxon>
        <taxon>Fungi</taxon>
        <taxon>Dikarya</taxon>
        <taxon>Basidiomycota</taxon>
        <taxon>Agaricomycotina</taxon>
        <taxon>Agaricomycetes</taxon>
        <taxon>Russulales</taxon>
        <taxon>Auriscalpiaceae</taxon>
        <taxon>Auriscalpium</taxon>
    </lineage>
</organism>
<protein>
    <submittedName>
        <fullName evidence="1">Uncharacterized protein</fullName>
    </submittedName>
</protein>
<evidence type="ECO:0000313" key="2">
    <source>
        <dbReference type="Proteomes" id="UP000814033"/>
    </source>
</evidence>
<reference evidence="1" key="2">
    <citation type="journal article" date="2022" name="New Phytol.">
        <title>Evolutionary transition to the ectomycorrhizal habit in the genomes of a hyperdiverse lineage of mushroom-forming fungi.</title>
        <authorList>
            <person name="Looney B."/>
            <person name="Miyauchi S."/>
            <person name="Morin E."/>
            <person name="Drula E."/>
            <person name="Courty P.E."/>
            <person name="Kohler A."/>
            <person name="Kuo A."/>
            <person name="LaButti K."/>
            <person name="Pangilinan J."/>
            <person name="Lipzen A."/>
            <person name="Riley R."/>
            <person name="Andreopoulos W."/>
            <person name="He G."/>
            <person name="Johnson J."/>
            <person name="Nolan M."/>
            <person name="Tritt A."/>
            <person name="Barry K.W."/>
            <person name="Grigoriev I.V."/>
            <person name="Nagy L.G."/>
            <person name="Hibbett D."/>
            <person name="Henrissat B."/>
            <person name="Matheny P.B."/>
            <person name="Labbe J."/>
            <person name="Martin F.M."/>
        </authorList>
    </citation>
    <scope>NUCLEOTIDE SEQUENCE</scope>
    <source>
        <strain evidence="1">FP105234-sp</strain>
    </source>
</reference>
<gene>
    <name evidence="1" type="ORF">FA95DRAFT_491160</name>
</gene>
<keyword evidence="2" id="KW-1185">Reference proteome</keyword>
<evidence type="ECO:0000313" key="1">
    <source>
        <dbReference type="EMBL" id="KAI0053819.1"/>
    </source>
</evidence>
<proteinExistence type="predicted"/>
<comment type="caution">
    <text evidence="1">The sequence shown here is derived from an EMBL/GenBank/DDBJ whole genome shotgun (WGS) entry which is preliminary data.</text>
</comment>
<dbReference type="Proteomes" id="UP000814033">
    <property type="component" value="Unassembled WGS sequence"/>
</dbReference>
<accession>A0ACB8SBY0</accession>
<sequence>MVDVRGQSRQRQARRERMAGGRVGAGSRAGSLLRDLLSAVGARGFAGSCRARRLPPASTALPFVAVASVPDTLPRSDRIVSGRSTPGTRLPTMRCSAPACMPSPPPGCAVPSGDNCPTFAQYWPDACFQFRSRRRSSSTTPFYIVLMAAGAVGTARVGVTVR</sequence>
<dbReference type="EMBL" id="MU275839">
    <property type="protein sequence ID" value="KAI0053819.1"/>
    <property type="molecule type" value="Genomic_DNA"/>
</dbReference>
<reference evidence="1" key="1">
    <citation type="submission" date="2021-02" db="EMBL/GenBank/DDBJ databases">
        <authorList>
            <consortium name="DOE Joint Genome Institute"/>
            <person name="Ahrendt S."/>
            <person name="Looney B.P."/>
            <person name="Miyauchi S."/>
            <person name="Morin E."/>
            <person name="Drula E."/>
            <person name="Courty P.E."/>
            <person name="Chicoki N."/>
            <person name="Fauchery L."/>
            <person name="Kohler A."/>
            <person name="Kuo A."/>
            <person name="Labutti K."/>
            <person name="Pangilinan J."/>
            <person name="Lipzen A."/>
            <person name="Riley R."/>
            <person name="Andreopoulos W."/>
            <person name="He G."/>
            <person name="Johnson J."/>
            <person name="Barry K.W."/>
            <person name="Grigoriev I.V."/>
            <person name="Nagy L."/>
            <person name="Hibbett D."/>
            <person name="Henrissat B."/>
            <person name="Matheny P.B."/>
            <person name="Labbe J."/>
            <person name="Martin F."/>
        </authorList>
    </citation>
    <scope>NUCLEOTIDE SEQUENCE</scope>
    <source>
        <strain evidence="1">FP105234-sp</strain>
    </source>
</reference>